<feature type="binding site" description="proximal binding residue" evidence="4">
    <location>
        <position position="461"/>
    </location>
    <ligand>
        <name>heme b</name>
        <dbReference type="ChEBI" id="CHEBI:60344"/>
    </ligand>
    <ligandPart>
        <name>Fe</name>
        <dbReference type="ChEBI" id="CHEBI:18248"/>
    </ligandPart>
</feature>
<dbReference type="PANTHER" id="PTHR28657">
    <property type="entry name" value="INDOLEAMINE 2,3-DIOXYGENASE"/>
    <property type="match status" value="1"/>
</dbReference>
<proteinExistence type="inferred from homology"/>
<dbReference type="GO" id="GO:0034354">
    <property type="term" value="P:'de novo' NAD+ biosynthetic process from L-tryptophan"/>
    <property type="evidence" value="ECO:0007669"/>
    <property type="project" value="TreeGrafter"/>
</dbReference>
<dbReference type="Proteomes" id="UP001219933">
    <property type="component" value="Chromosome 3"/>
</dbReference>
<evidence type="ECO:0000256" key="3">
    <source>
        <dbReference type="ARBA" id="ARBA00023004"/>
    </source>
</evidence>
<evidence type="ECO:0008006" key="8">
    <source>
        <dbReference type="Google" id="ProtNLM"/>
    </source>
</evidence>
<dbReference type="PANTHER" id="PTHR28657:SF5">
    <property type="entry name" value="INDOLEAMINE 2,3-DIOXYGENASE"/>
    <property type="match status" value="1"/>
</dbReference>
<evidence type="ECO:0000313" key="6">
    <source>
        <dbReference type="EMBL" id="WFD35238.1"/>
    </source>
</evidence>
<reference evidence="6" key="1">
    <citation type="submission" date="2023-03" db="EMBL/GenBank/DDBJ databases">
        <title>Mating type loci evolution in Malassezia.</title>
        <authorList>
            <person name="Coelho M.A."/>
        </authorList>
    </citation>
    <scope>NUCLEOTIDE SEQUENCE</scope>
    <source>
        <strain evidence="6">CBS 11721</strain>
    </source>
</reference>
<evidence type="ECO:0000313" key="7">
    <source>
        <dbReference type="Proteomes" id="UP001219933"/>
    </source>
</evidence>
<keyword evidence="4" id="KW-0349">Heme</keyword>
<dbReference type="SUPFAM" id="SSF140959">
    <property type="entry name" value="Indolic compounds 2,3-dioxygenase-like"/>
    <property type="match status" value="1"/>
</dbReference>
<dbReference type="GO" id="GO:0046872">
    <property type="term" value="F:metal ion binding"/>
    <property type="evidence" value="ECO:0007669"/>
    <property type="project" value="UniProtKB-KW"/>
</dbReference>
<protein>
    <recommendedName>
        <fullName evidence="8">Indoleamine 2,3-dioxygenase</fullName>
    </recommendedName>
</protein>
<dbReference type="AlphaFoldDB" id="A0AAF0ER40"/>
<dbReference type="GO" id="GO:0005737">
    <property type="term" value="C:cytoplasm"/>
    <property type="evidence" value="ECO:0007669"/>
    <property type="project" value="TreeGrafter"/>
</dbReference>
<organism evidence="6 7">
    <name type="scientific">Malassezia cuniculi</name>
    <dbReference type="NCBI Taxonomy" id="948313"/>
    <lineage>
        <taxon>Eukaryota</taxon>
        <taxon>Fungi</taxon>
        <taxon>Dikarya</taxon>
        <taxon>Basidiomycota</taxon>
        <taxon>Ustilaginomycotina</taxon>
        <taxon>Malasseziomycetes</taxon>
        <taxon>Malasseziales</taxon>
        <taxon>Malasseziaceae</taxon>
        <taxon>Malassezia</taxon>
    </lineage>
</organism>
<sequence length="519" mass="57567">MSKSDHTAGALVNQADTFKVAVDNSTLAAADFDVDVRSGFLPPEPPVARLPDGMGPWEDLFDWAKRIPLQLAGQIGQSTEKEARAWRAAVRNAPVVHIDVFGGDVRLLRRANLVLSFLAHMYIHSQPDVGQFEKDDSKITASPAKWSLWRDTIDGQRRADEMAGRYASTLPASIAVPLAESSRALGLPPVLTYATTVLWNWGLIDPAKGMVPENMKILETFTQTASERHFFLTSLLIELHGVKALSLMRDALNEAFAADELAMTRIAQYLDELADVIDKLCKVLADVRTDCDPAAFYWDIRPWFRAGDSTFAGSGAERRNGWRFEGVEEPEYQQALWTGPSAGQSTLIHAIDVFLDVDHSHTKLRHAKPGFQSAERNGDGTFMQRMQRYMPRLHREFLEHLCTDTAAEVVTAPARPGAEPESTDHPVRALVMQCLWAGDDHPLVCAYDKALSSLRRLRDEHMRVAVHYIVKQAKRPRVATSSAPGEQDEDKVKGTGGTDLVSFLSDCRKNTQNALLSGK</sequence>
<dbReference type="Gene3D" id="1.20.58.480">
    <property type="match status" value="1"/>
</dbReference>
<evidence type="ECO:0000256" key="4">
    <source>
        <dbReference type="PIRSR" id="PIRSR600898-1"/>
    </source>
</evidence>
<dbReference type="GO" id="GO:0020037">
    <property type="term" value="F:heme binding"/>
    <property type="evidence" value="ECO:0007669"/>
    <property type="project" value="InterPro"/>
</dbReference>
<evidence type="ECO:0000256" key="2">
    <source>
        <dbReference type="ARBA" id="ARBA00022723"/>
    </source>
</evidence>
<accession>A0AAF0ER40</accession>
<comment type="similarity">
    <text evidence="1">Belongs to the indoleamine 2,3-dioxygenase family.</text>
</comment>
<keyword evidence="2 4" id="KW-0479">Metal-binding</keyword>
<keyword evidence="7" id="KW-1185">Reference proteome</keyword>
<dbReference type="Pfam" id="PF01231">
    <property type="entry name" value="IDO"/>
    <property type="match status" value="1"/>
</dbReference>
<evidence type="ECO:0000256" key="5">
    <source>
        <dbReference type="SAM" id="MobiDB-lite"/>
    </source>
</evidence>
<feature type="region of interest" description="Disordered" evidence="5">
    <location>
        <begin position="475"/>
        <end position="495"/>
    </location>
</feature>
<dbReference type="EMBL" id="CP119879">
    <property type="protein sequence ID" value="WFD35238.1"/>
    <property type="molecule type" value="Genomic_DNA"/>
</dbReference>
<evidence type="ECO:0000256" key="1">
    <source>
        <dbReference type="ARBA" id="ARBA00007119"/>
    </source>
</evidence>
<gene>
    <name evidence="6" type="ORF">MCUN1_002089</name>
</gene>
<dbReference type="InterPro" id="IPR000898">
    <property type="entry name" value="Indolamine_dOase"/>
</dbReference>
<dbReference type="GO" id="GO:0019441">
    <property type="term" value="P:L-tryptophan catabolic process to kynurenine"/>
    <property type="evidence" value="ECO:0007669"/>
    <property type="project" value="InterPro"/>
</dbReference>
<name>A0AAF0ER40_9BASI</name>
<keyword evidence="3 4" id="KW-0408">Iron</keyword>
<dbReference type="InterPro" id="IPR037217">
    <property type="entry name" value="Trp/Indoleamine_2_3_dOase-like"/>
</dbReference>
<dbReference type="GO" id="GO:0033754">
    <property type="term" value="F:indoleamine 2,3-dioxygenase activity"/>
    <property type="evidence" value="ECO:0007669"/>
    <property type="project" value="TreeGrafter"/>
</dbReference>